<reference evidence="1" key="1">
    <citation type="submission" date="2018-05" db="EMBL/GenBank/DDBJ databases">
        <authorList>
            <person name="Lanie J.A."/>
            <person name="Ng W.-L."/>
            <person name="Kazmierczak K.M."/>
            <person name="Andrzejewski T.M."/>
            <person name="Davidsen T.M."/>
            <person name="Wayne K.J."/>
            <person name="Tettelin H."/>
            <person name="Glass J.I."/>
            <person name="Rusch D."/>
            <person name="Podicherti R."/>
            <person name="Tsui H.-C.T."/>
            <person name="Winkler M.E."/>
        </authorList>
    </citation>
    <scope>NUCLEOTIDE SEQUENCE</scope>
</reference>
<proteinExistence type="predicted"/>
<dbReference type="AlphaFoldDB" id="A0A382BCS0"/>
<name>A0A382BCS0_9ZZZZ</name>
<evidence type="ECO:0000313" key="1">
    <source>
        <dbReference type="EMBL" id="SVB11605.1"/>
    </source>
</evidence>
<organism evidence="1">
    <name type="scientific">marine metagenome</name>
    <dbReference type="NCBI Taxonomy" id="408172"/>
    <lineage>
        <taxon>unclassified sequences</taxon>
        <taxon>metagenomes</taxon>
        <taxon>ecological metagenomes</taxon>
    </lineage>
</organism>
<protein>
    <submittedName>
        <fullName evidence="1">Uncharacterized protein</fullName>
    </submittedName>
</protein>
<accession>A0A382BCS0</accession>
<sequence>VQLIIPAYTGQIIGLNGAVFPESHYVFVPNSQFCQLKKEAVD</sequence>
<gene>
    <name evidence="1" type="ORF">METZ01_LOCUS164459</name>
</gene>
<feature type="non-terminal residue" evidence="1">
    <location>
        <position position="1"/>
    </location>
</feature>
<dbReference type="EMBL" id="UINC01029228">
    <property type="protein sequence ID" value="SVB11605.1"/>
    <property type="molecule type" value="Genomic_DNA"/>
</dbReference>
<feature type="non-terminal residue" evidence="1">
    <location>
        <position position="42"/>
    </location>
</feature>